<keyword evidence="9 10" id="KW-0539">Nucleus</keyword>
<evidence type="ECO:0000256" key="10">
    <source>
        <dbReference type="PROSITE-ProRule" id="PRU00108"/>
    </source>
</evidence>
<dbReference type="GO" id="GO:0006355">
    <property type="term" value="P:regulation of DNA-templated transcription"/>
    <property type="evidence" value="ECO:0007669"/>
    <property type="project" value="InterPro"/>
</dbReference>
<reference evidence="13 14" key="1">
    <citation type="submission" date="2024-01" db="EMBL/GenBank/DDBJ databases">
        <authorList>
            <person name="Waweru B."/>
        </authorList>
    </citation>
    <scope>NUCLEOTIDE SEQUENCE [LARGE SCALE GENOMIC DNA]</scope>
</reference>
<accession>A0AAV1SJU2</accession>
<evidence type="ECO:0000256" key="4">
    <source>
        <dbReference type="ARBA" id="ARBA00022723"/>
    </source>
</evidence>
<dbReference type="PANTHER" id="PTHR20889">
    <property type="entry name" value="PHOSPHATASE, ORPHAN 1, 2"/>
    <property type="match status" value="1"/>
</dbReference>
<feature type="region of interest" description="Disordered" evidence="11">
    <location>
        <begin position="351"/>
        <end position="371"/>
    </location>
</feature>
<evidence type="ECO:0000313" key="13">
    <source>
        <dbReference type="EMBL" id="CAK7353002.1"/>
    </source>
</evidence>
<evidence type="ECO:0000256" key="5">
    <source>
        <dbReference type="ARBA" id="ARBA00022801"/>
    </source>
</evidence>
<dbReference type="InterPro" id="IPR006384">
    <property type="entry name" value="HAD_hydro_PyrdxlP_Pase-like"/>
</dbReference>
<comment type="subcellular location">
    <subcellularLocation>
        <location evidence="2 10">Nucleus</location>
    </subcellularLocation>
</comment>
<name>A0AAV1SJU2_9ROSI</name>
<dbReference type="InterPro" id="IPR036412">
    <property type="entry name" value="HAD-like_sf"/>
</dbReference>
<dbReference type="GO" id="GO:0005634">
    <property type="term" value="C:nucleus"/>
    <property type="evidence" value="ECO:0007669"/>
    <property type="project" value="UniProtKB-SubCell"/>
</dbReference>
<dbReference type="Pfam" id="PF05920">
    <property type="entry name" value="Homeobox_KN"/>
    <property type="match status" value="1"/>
</dbReference>
<dbReference type="InterPro" id="IPR008422">
    <property type="entry name" value="KN_HD"/>
</dbReference>
<dbReference type="CDD" id="cd00086">
    <property type="entry name" value="homeodomain"/>
    <property type="match status" value="1"/>
</dbReference>
<dbReference type="SMART" id="SM00574">
    <property type="entry name" value="POX"/>
    <property type="match status" value="1"/>
</dbReference>
<dbReference type="InterPro" id="IPR009057">
    <property type="entry name" value="Homeodomain-like_sf"/>
</dbReference>
<keyword evidence="8 10" id="KW-0371">Homeobox</keyword>
<dbReference type="InterPro" id="IPR023214">
    <property type="entry name" value="HAD_sf"/>
</dbReference>
<keyword evidence="14" id="KW-1185">Reference proteome</keyword>
<dbReference type="SUPFAM" id="SSF56784">
    <property type="entry name" value="HAD-like"/>
    <property type="match status" value="1"/>
</dbReference>
<evidence type="ECO:0000256" key="8">
    <source>
        <dbReference type="ARBA" id="ARBA00023155"/>
    </source>
</evidence>
<dbReference type="PROSITE" id="PS50071">
    <property type="entry name" value="HOMEOBOX_2"/>
    <property type="match status" value="1"/>
</dbReference>
<keyword evidence="7 10" id="KW-0238">DNA-binding</keyword>
<dbReference type="Proteomes" id="UP001314170">
    <property type="component" value="Unassembled WGS sequence"/>
</dbReference>
<evidence type="ECO:0000259" key="12">
    <source>
        <dbReference type="PROSITE" id="PS50071"/>
    </source>
</evidence>
<feature type="domain" description="Homeobox" evidence="12">
    <location>
        <begin position="494"/>
        <end position="557"/>
    </location>
</feature>
<dbReference type="AlphaFoldDB" id="A0AAV1SJU2"/>
<keyword evidence="5" id="KW-0378">Hydrolase</keyword>
<dbReference type="GO" id="GO:0016791">
    <property type="term" value="F:phosphatase activity"/>
    <property type="evidence" value="ECO:0007669"/>
    <property type="project" value="InterPro"/>
</dbReference>
<evidence type="ECO:0000256" key="9">
    <source>
        <dbReference type="ARBA" id="ARBA00023242"/>
    </source>
</evidence>
<dbReference type="PANTHER" id="PTHR20889:SF22">
    <property type="entry name" value="INORGANIC PYROPHOSPHATASE 2"/>
    <property type="match status" value="1"/>
</dbReference>
<comment type="caution">
    <text evidence="13">The sequence shown here is derived from an EMBL/GenBank/DDBJ whole genome shotgun (WGS) entry which is preliminary data.</text>
</comment>
<evidence type="ECO:0000256" key="3">
    <source>
        <dbReference type="ARBA" id="ARBA00006454"/>
    </source>
</evidence>
<keyword evidence="6" id="KW-0460">Magnesium</keyword>
<evidence type="ECO:0000256" key="6">
    <source>
        <dbReference type="ARBA" id="ARBA00022842"/>
    </source>
</evidence>
<dbReference type="InterPro" id="IPR001356">
    <property type="entry name" value="HD"/>
</dbReference>
<dbReference type="EMBL" id="CAWUPB010001194">
    <property type="protein sequence ID" value="CAK7353002.1"/>
    <property type="molecule type" value="Genomic_DNA"/>
</dbReference>
<evidence type="ECO:0000313" key="14">
    <source>
        <dbReference type="Proteomes" id="UP001314170"/>
    </source>
</evidence>
<comment type="similarity">
    <text evidence="3">Belongs to the TALE/BELL homeobox family.</text>
</comment>
<feature type="DNA-binding region" description="Homeobox" evidence="10">
    <location>
        <begin position="496"/>
        <end position="558"/>
    </location>
</feature>
<dbReference type="Pfam" id="PF06888">
    <property type="entry name" value="Put_Phosphatase"/>
    <property type="match status" value="1"/>
</dbReference>
<keyword evidence="4" id="KW-0479">Metal-binding</keyword>
<feature type="compositionally biased region" description="Low complexity" evidence="11">
    <location>
        <begin position="361"/>
        <end position="371"/>
    </location>
</feature>
<dbReference type="SUPFAM" id="SSF46689">
    <property type="entry name" value="Homeodomain-like"/>
    <property type="match status" value="1"/>
</dbReference>
<protein>
    <recommendedName>
        <fullName evidence="12">Homeobox domain-containing protein</fullName>
    </recommendedName>
</protein>
<dbReference type="InterPro" id="IPR016965">
    <property type="entry name" value="Pase_PHOSPHO-typ"/>
</dbReference>
<evidence type="ECO:0000256" key="7">
    <source>
        <dbReference type="ARBA" id="ARBA00023125"/>
    </source>
</evidence>
<evidence type="ECO:0000256" key="11">
    <source>
        <dbReference type="SAM" id="MobiDB-lite"/>
    </source>
</evidence>
<dbReference type="GO" id="GO:0003677">
    <property type="term" value="F:DNA binding"/>
    <property type="evidence" value="ECO:0007669"/>
    <property type="project" value="UniProtKB-UniRule"/>
</dbReference>
<dbReference type="NCBIfam" id="TIGR01489">
    <property type="entry name" value="DKMTPPase-SF"/>
    <property type="match status" value="1"/>
</dbReference>
<dbReference type="Pfam" id="PF07526">
    <property type="entry name" value="POX"/>
    <property type="match status" value="1"/>
</dbReference>
<proteinExistence type="inferred from homology"/>
<dbReference type="InterPro" id="IPR006563">
    <property type="entry name" value="POX_dom"/>
</dbReference>
<dbReference type="GO" id="GO:0046872">
    <property type="term" value="F:metal ion binding"/>
    <property type="evidence" value="ECO:0007669"/>
    <property type="project" value="UniProtKB-KW"/>
</dbReference>
<organism evidence="13 14">
    <name type="scientific">Dovyalis caffra</name>
    <dbReference type="NCBI Taxonomy" id="77055"/>
    <lineage>
        <taxon>Eukaryota</taxon>
        <taxon>Viridiplantae</taxon>
        <taxon>Streptophyta</taxon>
        <taxon>Embryophyta</taxon>
        <taxon>Tracheophyta</taxon>
        <taxon>Spermatophyta</taxon>
        <taxon>Magnoliopsida</taxon>
        <taxon>eudicotyledons</taxon>
        <taxon>Gunneridae</taxon>
        <taxon>Pentapetalae</taxon>
        <taxon>rosids</taxon>
        <taxon>fabids</taxon>
        <taxon>Malpighiales</taxon>
        <taxon>Salicaceae</taxon>
        <taxon>Flacourtieae</taxon>
        <taxon>Dovyalis</taxon>
    </lineage>
</organism>
<dbReference type="SMART" id="SM00389">
    <property type="entry name" value="HOX"/>
    <property type="match status" value="1"/>
</dbReference>
<sequence>MENGLFSVPIDVAGRNSVATDRSSQRTPNSLVQFDSFNLNNHSQTLAGFTMLPTLQGEPINDVNANIQMASRSSVMDSDALVTSLGRNVVGDTFPGCSRSIGITPFEEQFGGGTTISSSALATLFATRSGLQENLNNLAISGPSSYPLEDLRPFVSNDGTNALNSSFASSLNYGCGEVFGNMNSKEDFDRFPPPIELGGRAPIRAGFQPYSPIGNLQLNSWLTQNGVNVSAGDPFASGKSTNELSLSLATSQPSVIDRRSIPDQCSEISHNDIPRHCSKETRLGTEQTSCSSKELSLSCSSYRAGQFSQVISGSRYLQVIQEILAQIASYSLENVDQTSSSTVGFKTGASRPFSSINPTEGGMSSMGSDESPGMNGRFEVQMDPALQKRALEAKRTQLLTLLQVVDERYSQCLDEIHTVISAFHAATELDPQIHTRFALQTISFLYKRLRERISNQILAMGTHLDGGDTIEAEGSFETSYLQKQWTLQQLKKKDKLWRPQRGLPERSVSVLRAWMFQNFLHPYPKDAEKHLLAVKSGLTRSQVSNWFINARVRLWKPMIEEMYAEMNRRKAQQNEEGINSNHRGPISVSNPRFNHHLLIDQKLGVGEVAMAKVVVVFDFDKTIIDCDSDNWVVEELGVQHLFTQLLPTLPWNHLMDKMMMELHSRGKTIQDIAECLKKVPLDPRIISAIKSAHATGCDLRIVSDSNDYFIETVLKHNGLMDCFSEIYTNPSYVDAEGRLRILEYHDFNKSTSHGCTICPPNMIQASVSAEGERQFIYVGDGTPDYCAALMLKEIDVLMPRKNFPLWELICDNKMLVKANIQEWSDWEELETKLLNLRNAVFIEEKCSVRPDQLVPTDWEKNCILESRVKYNVSGMINYGSIALHVIDKKLKG</sequence>
<comment type="cofactor">
    <cofactor evidence="1">
        <name>Mg(2+)</name>
        <dbReference type="ChEBI" id="CHEBI:18420"/>
    </cofactor>
</comment>
<dbReference type="Gene3D" id="3.40.50.1000">
    <property type="entry name" value="HAD superfamily/HAD-like"/>
    <property type="match status" value="1"/>
</dbReference>
<dbReference type="NCBIfam" id="TIGR01488">
    <property type="entry name" value="HAD-SF-IB"/>
    <property type="match status" value="1"/>
</dbReference>
<gene>
    <name evidence="13" type="ORF">DCAF_LOCUS24508</name>
</gene>
<evidence type="ECO:0000256" key="1">
    <source>
        <dbReference type="ARBA" id="ARBA00001946"/>
    </source>
</evidence>
<dbReference type="Gene3D" id="1.10.10.60">
    <property type="entry name" value="Homeodomain-like"/>
    <property type="match status" value="1"/>
</dbReference>
<evidence type="ECO:0000256" key="2">
    <source>
        <dbReference type="ARBA" id="ARBA00004123"/>
    </source>
</evidence>